<evidence type="ECO:0000256" key="2">
    <source>
        <dbReference type="ARBA" id="ARBA00022741"/>
    </source>
</evidence>
<keyword evidence="6" id="KW-1185">Reference proteome</keyword>
<dbReference type="RefSeq" id="XP_004024090.1">
    <property type="nucleotide sequence ID" value="XM_004024041.1"/>
</dbReference>
<dbReference type="EMBL" id="GL984380">
    <property type="protein sequence ID" value="EGR27206.1"/>
    <property type="molecule type" value="Genomic_DNA"/>
</dbReference>
<dbReference type="GO" id="GO:0005524">
    <property type="term" value="F:ATP binding"/>
    <property type="evidence" value="ECO:0007669"/>
    <property type="project" value="UniProtKB-KW"/>
</dbReference>
<keyword evidence="3" id="KW-0067">ATP-binding</keyword>
<dbReference type="Gene3D" id="3.30.470.20">
    <property type="entry name" value="ATP-grasp fold, B domain"/>
    <property type="match status" value="1"/>
</dbReference>
<dbReference type="SUPFAM" id="SSF56059">
    <property type="entry name" value="Glutathione synthetase ATP-binding domain-like"/>
    <property type="match status" value="1"/>
</dbReference>
<dbReference type="OMA" id="ILENIMW"/>
<dbReference type="InterPro" id="IPR004344">
    <property type="entry name" value="TTL/TTLL_fam"/>
</dbReference>
<dbReference type="eggNOG" id="KOG2158">
    <property type="taxonomic scope" value="Eukaryota"/>
</dbReference>
<dbReference type="GO" id="GO:0015631">
    <property type="term" value="F:tubulin binding"/>
    <property type="evidence" value="ECO:0007669"/>
    <property type="project" value="TreeGrafter"/>
</dbReference>
<dbReference type="Pfam" id="PF03133">
    <property type="entry name" value="TTL"/>
    <property type="match status" value="1"/>
</dbReference>
<evidence type="ECO:0000256" key="1">
    <source>
        <dbReference type="ARBA" id="ARBA00022598"/>
    </source>
</evidence>
<dbReference type="PANTHER" id="PTHR12241:SF147">
    <property type="entry name" value="TUBULIN POLYGLUTAMYLASE TTLL7"/>
    <property type="match status" value="1"/>
</dbReference>
<proteinExistence type="predicted"/>
<feature type="region of interest" description="Disordered" evidence="4">
    <location>
        <begin position="25"/>
        <end position="51"/>
    </location>
</feature>
<dbReference type="PANTHER" id="PTHR12241">
    <property type="entry name" value="TUBULIN POLYGLUTAMYLASE"/>
    <property type="match status" value="1"/>
</dbReference>
<protein>
    <submittedName>
        <fullName evidence="5">Tubulin-tyrosine ligase family protein, putative</fullName>
        <ecNumber evidence="5">6.3.2.25</ecNumber>
    </submittedName>
</protein>
<sequence>MDIVQFQKSPTLTSNEEKLTKFSEETISEDENNQNSQSQSLNTITTNNDNTCNKNEKDSKIIKKNNNNIFSSYSECTESSENDINSLNQNQQQIQQQYPFMLFKEMIDTRRYIKQQPKIIVDLSFTKYDIVKHVCEDLFIYDVQYNHNVKSNFNLQWIDTYLQIEDYKRMLSFQKINHFPGSQQLGKKNLLSANLFKMRNSFPQNYNFYPLTWILPQQYEQLKRFHYQSLKQKPYYIVKPEACSQGKGIFLTNTIDQLQNKEHFVIQEYIKKPFLIDGLKFDLRLYVLIKNINPLKIFLFQEGLARFATILYQEPNKNNQNNLNIHLTNYSLNKKHPKFIQNQSIQHDDIGHKRSFSSVLKHLQEQGHNVELLMMEIRQIIVKSIISAQPHISNLQKTYQQRNDGNEMCFEIFGFDIMIDENLQPFLLEVNHTPSFSTDSPLDFIIKRNLIIDTLNLINTSNKQKQKYIQLILFNKQIIYIKKKILQRKSIIINTQKIFYQKKILLFERRYR</sequence>
<evidence type="ECO:0000256" key="3">
    <source>
        <dbReference type="ARBA" id="ARBA00022840"/>
    </source>
</evidence>
<dbReference type="PROSITE" id="PS51221">
    <property type="entry name" value="TTL"/>
    <property type="match status" value="1"/>
</dbReference>
<dbReference type="EC" id="6.3.2.25" evidence="5"/>
<evidence type="ECO:0000313" key="6">
    <source>
        <dbReference type="Proteomes" id="UP000008983"/>
    </source>
</evidence>
<gene>
    <name evidence="5" type="ORF">IMG5_199920</name>
</gene>
<evidence type="ECO:0000256" key="4">
    <source>
        <dbReference type="SAM" id="MobiDB-lite"/>
    </source>
</evidence>
<name>G0R5N3_ICHMU</name>
<dbReference type="AlphaFoldDB" id="G0R5N3"/>
<dbReference type="GO" id="GO:0070740">
    <property type="term" value="F:tubulin-glutamic acid ligase activity"/>
    <property type="evidence" value="ECO:0007669"/>
    <property type="project" value="TreeGrafter"/>
</dbReference>
<accession>G0R5N3</accession>
<dbReference type="GO" id="GO:0000226">
    <property type="term" value="P:microtubule cytoskeleton organization"/>
    <property type="evidence" value="ECO:0007669"/>
    <property type="project" value="TreeGrafter"/>
</dbReference>
<organism evidence="5 6">
    <name type="scientific">Ichthyophthirius multifiliis</name>
    <name type="common">White spot disease agent</name>
    <name type="synonym">Ich</name>
    <dbReference type="NCBI Taxonomy" id="5932"/>
    <lineage>
        <taxon>Eukaryota</taxon>
        <taxon>Sar</taxon>
        <taxon>Alveolata</taxon>
        <taxon>Ciliophora</taxon>
        <taxon>Intramacronucleata</taxon>
        <taxon>Oligohymenophorea</taxon>
        <taxon>Hymenostomatida</taxon>
        <taxon>Ophryoglenina</taxon>
        <taxon>Ichthyophthirius</taxon>
    </lineage>
</organism>
<feature type="compositionally biased region" description="Low complexity" evidence="4">
    <location>
        <begin position="33"/>
        <end position="51"/>
    </location>
</feature>
<dbReference type="GO" id="GO:0036064">
    <property type="term" value="C:ciliary basal body"/>
    <property type="evidence" value="ECO:0007669"/>
    <property type="project" value="TreeGrafter"/>
</dbReference>
<keyword evidence="2" id="KW-0547">Nucleotide-binding</keyword>
<dbReference type="OrthoDB" id="202825at2759"/>
<reference evidence="5 6" key="1">
    <citation type="submission" date="2011-07" db="EMBL/GenBank/DDBJ databases">
        <authorList>
            <person name="Coyne R."/>
            <person name="Brami D."/>
            <person name="Johnson J."/>
            <person name="Hostetler J."/>
            <person name="Hannick L."/>
            <person name="Clark T."/>
            <person name="Cassidy-Hanley D."/>
            <person name="Inman J."/>
        </authorList>
    </citation>
    <scope>NUCLEOTIDE SEQUENCE [LARGE SCALE GENOMIC DNA]</scope>
    <source>
        <strain evidence="5 6">G5</strain>
    </source>
</reference>
<dbReference type="InParanoid" id="G0R5N3"/>
<dbReference type="GeneID" id="14903268"/>
<keyword evidence="1 5" id="KW-0436">Ligase</keyword>
<evidence type="ECO:0000313" key="5">
    <source>
        <dbReference type="EMBL" id="EGR27206.1"/>
    </source>
</evidence>
<dbReference type="Proteomes" id="UP000008983">
    <property type="component" value="Unassembled WGS sequence"/>
</dbReference>
<dbReference type="GO" id="GO:0004835">
    <property type="term" value="F:tubulin-tyrosine ligase activity"/>
    <property type="evidence" value="ECO:0007669"/>
    <property type="project" value="UniProtKB-EC"/>
</dbReference>